<sequence length="1176" mass="134497">MDILPYRNEKLITRSKQDTVAIRLLEEKTVRVQIDGIQRYATPLLWKGLPPLTATKEAVIGHLRGTESRLLKDPAKAASYNQEVRKLLDSGYIRKISSAEEQSISSWYIPHHMVHHNGKDRIVFNCSFTFQNNSLNEHLLPGPTLGSTLLGVLLRFREYPIAVSSDIKGMFHQVRLLPEDQPFLRFIWRDMNRSVKPDIYQWQHVLDHSRADEDTRHSVENCFYVDNLLQSFPSAAEAKPLVTKLQNLLQSGGFELRQWATNTPAIISHMPPELTSESTELWLSMDGTDPPERTLGLHWHCKSDTITYRLRHTDQPPPTMRNIYRVLARQYDPLGLLIPYTTRAKILVQRLWGKKRDWDDPHLPEDLLHLWNAWVSELHILPNISINRCYVHSDTNLSSATQSIHIFSDASERAYGSVAYLHTIDSKGAVQVAFLAARSRVAPVRQQSIPRLELCAAHTGAQLGAVLKRELSVPISSITYWTDSTTVLNWLQSPSCRYKVFVGARVADIQELTESSSWRYVHSTENPADDITRGLTLSQIQSHSRWKNGPSFLYESESSWPSSPNISGPDDPVELRKAKFCGLVTIPSQTSMPDASQFTDFKELLNAAVQACHGAALDAPRTAESFRQAELSSLDSRLLTLAPEYDSETQLIRVGGRLRRCDSLSSETLHPIVLDSHHPITKLIIADYDSKLAHPGPERVFAELRRRYWILRGREAVRKHQHHCSECQKWRGQPIIPKMADLPPSSLRLHQPAFYSTGMDCFGPFLIKIGRRNEKRWGIIFKCLTTHAVYLDLLASMDTDSFLMSLRRFISRRGKPHELLSDQGTNFKGGSSELHEAFNSLAPELQSQLASQQIHFRFNPPSAPHFGGSWEREIRSIKSALHAMLGSQTVTEEVLRTVLTEVENIINSKPLGYTSSDVADPDPITPNMLLMGRLDPCTPQVVYPATELLSRRRWRHSQALSDQFWIHFIRNYLPSLQSRSKWQQDREDICVDDIVLIVDQQHPRALWLVGKVTRVFPGVDGRIRSCQVQTTHYTTETTHYTTETTHYTIETTHYTTETETAHYKTETTHYTTETTHYTTETTHYTTETTHYTTETETAHYKTETTHCTTETTHYTTKTTHYTTETTHYTTETTHYTTETTHYTTETTHYTTETTHYTTETTHYTTETTHYTTKTGS</sequence>
<organism evidence="2 3">
    <name type="scientific">Mugilogobius chulae</name>
    <name type="common">yellowstripe goby</name>
    <dbReference type="NCBI Taxonomy" id="88201"/>
    <lineage>
        <taxon>Eukaryota</taxon>
        <taxon>Metazoa</taxon>
        <taxon>Chordata</taxon>
        <taxon>Craniata</taxon>
        <taxon>Vertebrata</taxon>
        <taxon>Euteleostomi</taxon>
        <taxon>Actinopterygii</taxon>
        <taxon>Neopterygii</taxon>
        <taxon>Teleostei</taxon>
        <taxon>Neoteleostei</taxon>
        <taxon>Acanthomorphata</taxon>
        <taxon>Gobiaria</taxon>
        <taxon>Gobiiformes</taxon>
        <taxon>Gobioidei</taxon>
        <taxon>Gobiidae</taxon>
        <taxon>Gobionellinae</taxon>
        <taxon>Mugilogobius</taxon>
    </lineage>
</organism>
<dbReference type="PROSITE" id="PS50994">
    <property type="entry name" value="INTEGRASE"/>
    <property type="match status" value="1"/>
</dbReference>
<dbReference type="PANTHER" id="PTHR47331:SF5">
    <property type="entry name" value="RIBONUCLEASE H"/>
    <property type="match status" value="1"/>
</dbReference>
<dbReference type="InterPro" id="IPR040676">
    <property type="entry name" value="DUF5641"/>
</dbReference>
<dbReference type="InterPro" id="IPR036397">
    <property type="entry name" value="RNaseH_sf"/>
</dbReference>
<evidence type="ECO:0000313" key="3">
    <source>
        <dbReference type="Proteomes" id="UP001460270"/>
    </source>
</evidence>
<keyword evidence="3" id="KW-1185">Reference proteome</keyword>
<evidence type="ECO:0000259" key="1">
    <source>
        <dbReference type="PROSITE" id="PS50994"/>
    </source>
</evidence>
<feature type="domain" description="Integrase catalytic" evidence="1">
    <location>
        <begin position="748"/>
        <end position="934"/>
    </location>
</feature>
<dbReference type="Pfam" id="PF17921">
    <property type="entry name" value="Integrase_H2C2"/>
    <property type="match status" value="1"/>
</dbReference>
<proteinExistence type="predicted"/>
<dbReference type="Proteomes" id="UP001460270">
    <property type="component" value="Unassembled WGS sequence"/>
</dbReference>
<dbReference type="InterPro" id="IPR012337">
    <property type="entry name" value="RNaseH-like_sf"/>
</dbReference>
<dbReference type="Gene3D" id="3.30.420.10">
    <property type="entry name" value="Ribonuclease H-like superfamily/Ribonuclease H"/>
    <property type="match status" value="1"/>
</dbReference>
<dbReference type="GO" id="GO:0015074">
    <property type="term" value="P:DNA integration"/>
    <property type="evidence" value="ECO:0007669"/>
    <property type="project" value="InterPro"/>
</dbReference>
<dbReference type="SUPFAM" id="SSF56672">
    <property type="entry name" value="DNA/RNA polymerases"/>
    <property type="match status" value="1"/>
</dbReference>
<dbReference type="AlphaFoldDB" id="A0AAW0PYT6"/>
<accession>A0AAW0PYT6</accession>
<dbReference type="InterPro" id="IPR008042">
    <property type="entry name" value="Retrotrans_Pao"/>
</dbReference>
<evidence type="ECO:0000313" key="2">
    <source>
        <dbReference type="EMBL" id="KAK7939924.1"/>
    </source>
</evidence>
<dbReference type="InterPro" id="IPR043502">
    <property type="entry name" value="DNA/RNA_pol_sf"/>
</dbReference>
<dbReference type="Pfam" id="PF05380">
    <property type="entry name" value="Peptidase_A17"/>
    <property type="match status" value="1"/>
</dbReference>
<dbReference type="SUPFAM" id="SSF53098">
    <property type="entry name" value="Ribonuclease H-like"/>
    <property type="match status" value="1"/>
</dbReference>
<dbReference type="PANTHER" id="PTHR47331">
    <property type="entry name" value="PHD-TYPE DOMAIN-CONTAINING PROTEIN"/>
    <property type="match status" value="1"/>
</dbReference>
<gene>
    <name evidence="2" type="ORF">WMY93_003250</name>
</gene>
<protein>
    <recommendedName>
        <fullName evidence="1">Integrase catalytic domain-containing protein</fullName>
    </recommendedName>
</protein>
<dbReference type="Pfam" id="PF18701">
    <property type="entry name" value="DUF5641"/>
    <property type="match status" value="1"/>
</dbReference>
<dbReference type="InterPro" id="IPR041588">
    <property type="entry name" value="Integrase_H2C2"/>
</dbReference>
<dbReference type="InterPro" id="IPR001584">
    <property type="entry name" value="Integrase_cat-core"/>
</dbReference>
<dbReference type="GO" id="GO:0003676">
    <property type="term" value="F:nucleic acid binding"/>
    <property type="evidence" value="ECO:0007669"/>
    <property type="project" value="InterPro"/>
</dbReference>
<reference evidence="3" key="1">
    <citation type="submission" date="2024-04" db="EMBL/GenBank/DDBJ databases">
        <title>Salinicola lusitanus LLJ914,a marine bacterium isolated from the Okinawa Trough.</title>
        <authorList>
            <person name="Li J."/>
        </authorList>
    </citation>
    <scope>NUCLEOTIDE SEQUENCE [LARGE SCALE GENOMIC DNA]</scope>
</reference>
<comment type="caution">
    <text evidence="2">The sequence shown here is derived from an EMBL/GenBank/DDBJ whole genome shotgun (WGS) entry which is preliminary data.</text>
</comment>
<name>A0AAW0PYT6_9GOBI</name>
<dbReference type="EMBL" id="JBBPFD010000002">
    <property type="protein sequence ID" value="KAK7939924.1"/>
    <property type="molecule type" value="Genomic_DNA"/>
</dbReference>